<evidence type="ECO:0000256" key="1">
    <source>
        <dbReference type="SAM" id="MobiDB-lite"/>
    </source>
</evidence>
<proteinExistence type="predicted"/>
<dbReference type="STRING" id="2070753.A0A3A3ADP1"/>
<keyword evidence="3" id="KW-1185">Reference proteome</keyword>
<dbReference type="Gene3D" id="1.25.10.10">
    <property type="entry name" value="Leucine-rich Repeat Variant"/>
    <property type="match status" value="2"/>
</dbReference>
<feature type="compositionally biased region" description="Basic and acidic residues" evidence="1">
    <location>
        <begin position="10"/>
        <end position="20"/>
    </location>
</feature>
<accession>A0A3A3ADP1</accession>
<reference evidence="3" key="1">
    <citation type="submission" date="2017-02" db="EMBL/GenBank/DDBJ databases">
        <authorList>
            <person name="Tafer H."/>
            <person name="Lopandic K."/>
        </authorList>
    </citation>
    <scope>NUCLEOTIDE SEQUENCE [LARGE SCALE GENOMIC DNA]</scope>
    <source>
        <strain evidence="3">CBS 366.77</strain>
    </source>
</reference>
<gene>
    <name evidence="2" type="ORF">PHISCL_00297</name>
</gene>
<feature type="region of interest" description="Disordered" evidence="1">
    <location>
        <begin position="1"/>
        <end position="34"/>
    </location>
</feature>
<dbReference type="AlphaFoldDB" id="A0A3A3ADP1"/>
<dbReference type="OrthoDB" id="26149at2759"/>
<protein>
    <submittedName>
        <fullName evidence="2">GTP binding protein</fullName>
    </submittedName>
</protein>
<dbReference type="InterPro" id="IPR040144">
    <property type="entry name" value="RAP1GDS1"/>
</dbReference>
<sequence>MHSPDDSVIDDNHQTPKDGSLDLAPVAESSISEEDKIKLPSVEEIFSKFAAPHSSLFPRGTETFSVEEQRNMFESLQAFVKKVQTEGFPELQDSMHREDQRGGYDVDSLDDARIVLAHLWTCNSEYLVQAAELLANQSRDSSWRIPYGQSGILDFFLRLTASREPVDQNLLLHSLRLIGNSCADTDENRACVVDGNYILPIIWHVHNPGISHVVIPVVYNICIDFAPTQSQAAANQLTYILLKLIKDGAIKGNEALLDFSCELIELTSQDSNAEQGIDQSPNGTILLLMELAVSEEVSFSQFSSLANSLAAYLQRSRFQNICISNRMVDRVLSVLERSFSFEEGRSSENIQSLVQLQLKVNQTLSELSDSPLFGEIYPLDSALTQKLKSWLTASEDQLQVCACVMLGNLAQSDDVCQRMIQELDIHTTLIPILKSDAKAVVLHSVLGFLKNLAIPHDNKLRLGDAGIIPALSHLWEYQMVPQVQFSAVSITRVVIPSVENISRLLALVSPDSEHQTYLSLLLSLFEKTDSIPIKTEVGRIVASICRTISLKTTAENSETESLLDRLYSLHEGAVRPVGDMITQTQWPVVQSEGWFALALIASNAQGCQSVVSCLQDSDVFRVLEETLSAESIEVADETDRLRMTKDRDNMAVLVQELLKNESGTLSPTWRDRMEGLMKHHVPRHLKSTRED</sequence>
<dbReference type="GO" id="GO:0005085">
    <property type="term" value="F:guanyl-nucleotide exchange factor activity"/>
    <property type="evidence" value="ECO:0007669"/>
    <property type="project" value="InterPro"/>
</dbReference>
<name>A0A3A3ADP1_9EURO</name>
<dbReference type="InterPro" id="IPR011989">
    <property type="entry name" value="ARM-like"/>
</dbReference>
<dbReference type="PANTHER" id="PTHR10957">
    <property type="entry name" value="RAP1 GTPASE-GDP DISSOCIATION STIMULATOR 1"/>
    <property type="match status" value="1"/>
</dbReference>
<comment type="caution">
    <text evidence="2">The sequence shown here is derived from an EMBL/GenBank/DDBJ whole genome shotgun (WGS) entry which is preliminary data.</text>
</comment>
<dbReference type="Proteomes" id="UP000266188">
    <property type="component" value="Unassembled WGS sequence"/>
</dbReference>
<dbReference type="EMBL" id="MVGC01000004">
    <property type="protein sequence ID" value="RJE27421.1"/>
    <property type="molecule type" value="Genomic_DNA"/>
</dbReference>
<evidence type="ECO:0000313" key="2">
    <source>
        <dbReference type="EMBL" id="RJE27421.1"/>
    </source>
</evidence>
<evidence type="ECO:0000313" key="3">
    <source>
        <dbReference type="Proteomes" id="UP000266188"/>
    </source>
</evidence>
<dbReference type="InterPro" id="IPR016024">
    <property type="entry name" value="ARM-type_fold"/>
</dbReference>
<dbReference type="SUPFAM" id="SSF48371">
    <property type="entry name" value="ARM repeat"/>
    <property type="match status" value="1"/>
</dbReference>
<organism evidence="2 3">
    <name type="scientific">Aspergillus sclerotialis</name>
    <dbReference type="NCBI Taxonomy" id="2070753"/>
    <lineage>
        <taxon>Eukaryota</taxon>
        <taxon>Fungi</taxon>
        <taxon>Dikarya</taxon>
        <taxon>Ascomycota</taxon>
        <taxon>Pezizomycotina</taxon>
        <taxon>Eurotiomycetes</taxon>
        <taxon>Eurotiomycetidae</taxon>
        <taxon>Eurotiales</taxon>
        <taxon>Aspergillaceae</taxon>
        <taxon>Aspergillus</taxon>
        <taxon>Aspergillus subgen. Polypaecilum</taxon>
    </lineage>
</organism>